<comment type="pathway">
    <text evidence="1 4">Purine metabolism; IMP biosynthesis via de novo pathway; N(2)-formyl-N(1)-(5-phospho-D-ribosyl)glycinamide from N(1)-(5-phospho-D-ribosyl)glycinamide (10-formyl THF route): step 1/1.</text>
</comment>
<dbReference type="UniPathway" id="UPA00074">
    <property type="reaction ID" value="UER00126"/>
</dbReference>
<evidence type="ECO:0000256" key="1">
    <source>
        <dbReference type="ARBA" id="ARBA00005054"/>
    </source>
</evidence>
<dbReference type="PANTHER" id="PTHR43369">
    <property type="entry name" value="PHOSPHORIBOSYLGLYCINAMIDE FORMYLTRANSFERASE"/>
    <property type="match status" value="1"/>
</dbReference>
<keyword evidence="2 4" id="KW-0808">Transferase</keyword>
<dbReference type="Pfam" id="PF00551">
    <property type="entry name" value="Formyl_trans_N"/>
    <property type="match status" value="1"/>
</dbReference>
<evidence type="ECO:0000256" key="3">
    <source>
        <dbReference type="ARBA" id="ARBA00022755"/>
    </source>
</evidence>
<feature type="domain" description="Formyl transferase N-terminal" evidence="5">
    <location>
        <begin position="9"/>
        <end position="188"/>
    </location>
</feature>
<dbReference type="InterPro" id="IPR036477">
    <property type="entry name" value="Formyl_transf_N_sf"/>
</dbReference>
<sequence length="219" mass="23958">MAQESGRTKVAVLASGGGTNLQALIDAAAAPDFPAEICLVLTNSPGAYCLERARQAGIPGRVIDHRDYPDRESFEREIDLVLREYGTEIICLAGFLRILTSSFVSLWLDRMLNIHPSLLPHFKGLHTHRRALEAGHDTHGCSVHLVRPELDDGPLIVQAEVPVLPDDTEDSLGQRVLTREHVIYPLALSLLASGRIDVAGDETRIDGAPGPLLLHWDDK</sequence>
<dbReference type="EMBL" id="JABBNT010000005">
    <property type="protein sequence ID" value="NMM46131.1"/>
    <property type="molecule type" value="Genomic_DNA"/>
</dbReference>
<comment type="caution">
    <text evidence="6">The sequence shown here is derived from an EMBL/GenBank/DDBJ whole genome shotgun (WGS) entry which is preliminary data.</text>
</comment>
<dbReference type="PANTHER" id="PTHR43369:SF2">
    <property type="entry name" value="PHOSPHORIBOSYLGLYCINAMIDE FORMYLTRANSFERASE"/>
    <property type="match status" value="1"/>
</dbReference>
<dbReference type="GO" id="GO:0006189">
    <property type="term" value="P:'de novo' IMP biosynthetic process"/>
    <property type="evidence" value="ECO:0007669"/>
    <property type="project" value="UniProtKB-UniRule"/>
</dbReference>
<dbReference type="GO" id="GO:0005829">
    <property type="term" value="C:cytosol"/>
    <property type="evidence" value="ECO:0007669"/>
    <property type="project" value="TreeGrafter"/>
</dbReference>
<protein>
    <recommendedName>
        <fullName evidence="4">Phosphoribosylglycinamide formyltransferase</fullName>
        <ecNumber evidence="4">2.1.2.2</ecNumber>
    </recommendedName>
    <alternativeName>
        <fullName evidence="4">5'-phosphoribosylglycinamide transformylase</fullName>
    </alternativeName>
    <alternativeName>
        <fullName evidence="4">GAR transformylase</fullName>
        <shortName evidence="4">GART</shortName>
    </alternativeName>
</protein>
<dbReference type="AlphaFoldDB" id="A0A7Y0HFR7"/>
<comment type="function">
    <text evidence="4">Catalyzes the transfer of a formyl group from 10-formyltetrahydrofolate to 5-phospho-ribosyl-glycinamide (GAR), producing 5-phospho-ribosyl-N-formylglycinamide (FGAR) and tetrahydrofolate.</text>
</comment>
<comment type="catalytic activity">
    <reaction evidence="4">
        <text>N(1)-(5-phospho-beta-D-ribosyl)glycinamide + (6R)-10-formyltetrahydrofolate = N(2)-formyl-N(1)-(5-phospho-beta-D-ribosyl)glycinamide + (6S)-5,6,7,8-tetrahydrofolate + H(+)</text>
        <dbReference type="Rhea" id="RHEA:15053"/>
        <dbReference type="ChEBI" id="CHEBI:15378"/>
        <dbReference type="ChEBI" id="CHEBI:57453"/>
        <dbReference type="ChEBI" id="CHEBI:143788"/>
        <dbReference type="ChEBI" id="CHEBI:147286"/>
        <dbReference type="ChEBI" id="CHEBI:195366"/>
        <dbReference type="EC" id="2.1.2.2"/>
    </reaction>
</comment>
<accession>A0A7Y0HFR7</accession>
<evidence type="ECO:0000259" key="5">
    <source>
        <dbReference type="Pfam" id="PF00551"/>
    </source>
</evidence>
<organism evidence="6 7">
    <name type="scientific">Pacificispira spongiicola</name>
    <dbReference type="NCBI Taxonomy" id="2729598"/>
    <lineage>
        <taxon>Bacteria</taxon>
        <taxon>Pseudomonadati</taxon>
        <taxon>Pseudomonadota</taxon>
        <taxon>Alphaproteobacteria</taxon>
        <taxon>Rhodospirillales</taxon>
        <taxon>Rhodospirillaceae</taxon>
        <taxon>Pacificispira</taxon>
    </lineage>
</organism>
<keyword evidence="3 4" id="KW-0658">Purine biosynthesis</keyword>
<gene>
    <name evidence="4" type="primary">purN</name>
    <name evidence="6" type="ORF">HH303_16685</name>
</gene>
<dbReference type="Gene3D" id="3.40.50.170">
    <property type="entry name" value="Formyl transferase, N-terminal domain"/>
    <property type="match status" value="1"/>
</dbReference>
<name>A0A7Y0HFR7_9PROT</name>
<keyword evidence="7" id="KW-1185">Reference proteome</keyword>
<dbReference type="InterPro" id="IPR004607">
    <property type="entry name" value="GART"/>
</dbReference>
<comment type="similarity">
    <text evidence="4">Belongs to the GART family.</text>
</comment>
<feature type="binding site" evidence="4">
    <location>
        <position position="113"/>
    </location>
    <ligand>
        <name>(6R)-10-formyltetrahydrofolate</name>
        <dbReference type="ChEBI" id="CHEBI:195366"/>
    </ligand>
</feature>
<dbReference type="EC" id="2.1.2.2" evidence="4"/>
<reference evidence="6 7" key="1">
    <citation type="submission" date="2020-04" db="EMBL/GenBank/DDBJ databases">
        <title>Rhodospirillaceae bacterium KN72 isolated from deep sea.</title>
        <authorList>
            <person name="Zhang D.-C."/>
        </authorList>
    </citation>
    <scope>NUCLEOTIDE SEQUENCE [LARGE SCALE GENOMIC DNA]</scope>
    <source>
        <strain evidence="6 7">KN72</strain>
    </source>
</reference>
<feature type="binding site" evidence="4">
    <location>
        <begin position="18"/>
        <end position="20"/>
    </location>
    <ligand>
        <name>N(1)-(5-phospho-beta-D-ribosyl)glycinamide</name>
        <dbReference type="ChEBI" id="CHEBI:143788"/>
    </ligand>
</feature>
<dbReference type="GO" id="GO:0004644">
    <property type="term" value="F:phosphoribosylglycinamide formyltransferase activity"/>
    <property type="evidence" value="ECO:0007669"/>
    <property type="project" value="UniProtKB-UniRule"/>
</dbReference>
<dbReference type="Proteomes" id="UP000539372">
    <property type="component" value="Unassembled WGS sequence"/>
</dbReference>
<dbReference type="SUPFAM" id="SSF53328">
    <property type="entry name" value="Formyltransferase"/>
    <property type="match status" value="1"/>
</dbReference>
<evidence type="ECO:0000313" key="7">
    <source>
        <dbReference type="Proteomes" id="UP000539372"/>
    </source>
</evidence>
<dbReference type="InterPro" id="IPR002376">
    <property type="entry name" value="Formyl_transf_N"/>
</dbReference>
<dbReference type="CDD" id="cd08645">
    <property type="entry name" value="FMT_core_GART"/>
    <property type="match status" value="1"/>
</dbReference>
<dbReference type="HAMAP" id="MF_01930">
    <property type="entry name" value="PurN"/>
    <property type="match status" value="1"/>
</dbReference>
<evidence type="ECO:0000256" key="2">
    <source>
        <dbReference type="ARBA" id="ARBA00022679"/>
    </source>
</evidence>
<feature type="active site" description="Proton donor" evidence="4">
    <location>
        <position position="115"/>
    </location>
</feature>
<dbReference type="RefSeq" id="WP_169626517.1">
    <property type="nucleotide sequence ID" value="NZ_JABBNT010000005.1"/>
</dbReference>
<evidence type="ECO:0000256" key="4">
    <source>
        <dbReference type="HAMAP-Rule" id="MF_01930"/>
    </source>
</evidence>
<feature type="site" description="Raises pKa of active site His" evidence="4">
    <location>
        <position position="151"/>
    </location>
</feature>
<feature type="binding site" evidence="4">
    <location>
        <position position="71"/>
    </location>
    <ligand>
        <name>(6R)-10-formyltetrahydrofolate</name>
        <dbReference type="ChEBI" id="CHEBI:195366"/>
    </ligand>
</feature>
<evidence type="ECO:0000313" key="6">
    <source>
        <dbReference type="EMBL" id="NMM46131.1"/>
    </source>
</evidence>
<proteinExistence type="inferred from homology"/>
<feature type="binding site" evidence="4">
    <location>
        <begin position="96"/>
        <end position="99"/>
    </location>
    <ligand>
        <name>(6R)-10-formyltetrahydrofolate</name>
        <dbReference type="ChEBI" id="CHEBI:195366"/>
    </ligand>
</feature>
<dbReference type="NCBIfam" id="TIGR00639">
    <property type="entry name" value="PurN"/>
    <property type="match status" value="1"/>
</dbReference>